<dbReference type="Proteomes" id="UP000197153">
    <property type="component" value="Chromosome 1"/>
</dbReference>
<gene>
    <name evidence="1" type="ORF">Y958_02495</name>
</gene>
<sequence>MSTNQSAAYARILQERIADLDPLIERWSSDSLILTDTAGDEAEEYLERLKVVRAEMAGRLGRPDLEVPTPGITNSMLAR</sequence>
<dbReference type="EMBL" id="CP022110">
    <property type="protein sequence ID" value="ASG19825.1"/>
    <property type="molecule type" value="Genomic_DNA"/>
</dbReference>
<reference evidence="1 2" key="1">
    <citation type="submission" date="2017-06" db="EMBL/GenBank/DDBJ databases">
        <title>Complete genome sequence of Nitrospirillum amazonense strain CBAmC, an endophytic nitrogen-fixing and plant growth-promoting bacterium, isolated from sugarcane.</title>
        <authorList>
            <person name="Schwab S."/>
            <person name="dos Santos Teixeira K.R."/>
            <person name="Simoes Araujo J.L."/>
            <person name="Soares Vidal M."/>
            <person name="Borges de Freitas H.R."/>
            <person name="Rivello Crivelaro A.L."/>
            <person name="Bueno de Camargo Nunes A."/>
            <person name="dos Santos C.M."/>
            <person name="Palmeira da Silva Rosa D."/>
            <person name="da Silva Padilha D."/>
            <person name="da Silva E."/>
            <person name="Araujo Terra L."/>
            <person name="Soares Mendes V."/>
            <person name="Farinelli L."/>
            <person name="Magalhaes Cruz L."/>
            <person name="Baldani J.I."/>
        </authorList>
    </citation>
    <scope>NUCLEOTIDE SEQUENCE [LARGE SCALE GENOMIC DNA]</scope>
    <source>
        <strain evidence="1 2">CBAmC</strain>
    </source>
</reference>
<keyword evidence="2" id="KW-1185">Reference proteome</keyword>
<dbReference type="AlphaFoldDB" id="A0A248JM91"/>
<protein>
    <submittedName>
        <fullName evidence="1">Uncharacterized protein</fullName>
    </submittedName>
</protein>
<dbReference type="KEGG" id="nao:Y958_02495"/>
<proteinExistence type="predicted"/>
<name>A0A248JM91_9PROT</name>
<accession>A0A248JM91</accession>
<evidence type="ECO:0000313" key="1">
    <source>
        <dbReference type="EMBL" id="ASG19825.1"/>
    </source>
</evidence>
<evidence type="ECO:0000313" key="2">
    <source>
        <dbReference type="Proteomes" id="UP000197153"/>
    </source>
</evidence>
<organism evidence="1 2">
    <name type="scientific">Nitrospirillum viridazoti CBAmc</name>
    <dbReference type="NCBI Taxonomy" id="1441467"/>
    <lineage>
        <taxon>Bacteria</taxon>
        <taxon>Pseudomonadati</taxon>
        <taxon>Pseudomonadota</taxon>
        <taxon>Alphaproteobacteria</taxon>
        <taxon>Rhodospirillales</taxon>
        <taxon>Azospirillaceae</taxon>
        <taxon>Nitrospirillum</taxon>
        <taxon>Nitrospirillum viridazoti</taxon>
    </lineage>
</organism>
<dbReference type="RefSeq" id="WP_040846647.1">
    <property type="nucleotide sequence ID" value="NZ_CP022110.1"/>
</dbReference>